<dbReference type="SUPFAM" id="SSF52540">
    <property type="entry name" value="P-loop containing nucleoside triphosphate hydrolases"/>
    <property type="match status" value="1"/>
</dbReference>
<evidence type="ECO:0000256" key="2">
    <source>
        <dbReference type="ARBA" id="ARBA00022475"/>
    </source>
</evidence>
<dbReference type="PROSITE" id="PS50893">
    <property type="entry name" value="ABC_TRANSPORTER_2"/>
    <property type="match status" value="1"/>
</dbReference>
<dbReference type="InterPro" id="IPR003593">
    <property type="entry name" value="AAA+_ATPase"/>
</dbReference>
<evidence type="ECO:0000256" key="3">
    <source>
        <dbReference type="ARBA" id="ARBA00022741"/>
    </source>
</evidence>
<sequence length="314" mass="35434">MQTKTTASAAKQFAISCENLHYSYSSKSILQDVNLAIPHGAVVGLIGANGCGKSTLLRCLVGLHKPQQGEVCLFDTPVLEMDDTIRERLGFVAQSADLFPWLTVEKHIKMIGQVYPKWRERRAIELALRLRLPMTREVSQLSGGDQQKLAVVLALAHQPDLVILDEPVSSLDPMTRRDFMRSLFQDERPFFADSIHEKDQHDSSVEYAPTILISSHLLSDLERVVSHVAFMRNGGIQLFEEWDAVLEFIRILPKSSFNIPQSLCIAENREQCVIDTRVLRDWIVKNSETKFDIDDIVTAPSINGLDDLFIALNY</sequence>
<dbReference type="CDD" id="cd03230">
    <property type="entry name" value="ABC_DR_subfamily_A"/>
    <property type="match status" value="1"/>
</dbReference>
<dbReference type="InterPro" id="IPR017871">
    <property type="entry name" value="ABC_transporter-like_CS"/>
</dbReference>
<dbReference type="SMART" id="SM00382">
    <property type="entry name" value="AAA"/>
    <property type="match status" value="1"/>
</dbReference>
<evidence type="ECO:0000256" key="1">
    <source>
        <dbReference type="ARBA" id="ARBA00022448"/>
    </source>
</evidence>
<gene>
    <name evidence="6" type="ORF">H8K43_02705</name>
    <name evidence="7" type="ORF">H8K43_02860</name>
</gene>
<dbReference type="Pfam" id="PF00005">
    <property type="entry name" value="ABC_tran"/>
    <property type="match status" value="1"/>
</dbReference>
<keyword evidence="4 6" id="KW-0067">ATP-binding</keyword>
<dbReference type="PROSITE" id="PS00211">
    <property type="entry name" value="ABC_TRANSPORTER_1"/>
    <property type="match status" value="1"/>
</dbReference>
<dbReference type="GO" id="GO:0005524">
    <property type="term" value="F:ATP binding"/>
    <property type="evidence" value="ECO:0007669"/>
    <property type="project" value="UniProtKB-KW"/>
</dbReference>
<accession>A0ABR7A0X8</accession>
<reference evidence="6 8" key="1">
    <citation type="submission" date="2020-08" db="EMBL/GenBank/DDBJ databases">
        <title>Novel species isolated from subtropical streams in China.</title>
        <authorList>
            <person name="Lu H."/>
        </authorList>
    </citation>
    <scope>NUCLEOTIDE SEQUENCE [LARGE SCALE GENOMIC DNA]</scope>
    <source>
        <strain evidence="6 8">CY22W</strain>
    </source>
</reference>
<dbReference type="InterPro" id="IPR003439">
    <property type="entry name" value="ABC_transporter-like_ATP-bd"/>
</dbReference>
<evidence type="ECO:0000259" key="5">
    <source>
        <dbReference type="PROSITE" id="PS50893"/>
    </source>
</evidence>
<dbReference type="InterPro" id="IPR027417">
    <property type="entry name" value="P-loop_NTPase"/>
</dbReference>
<evidence type="ECO:0000313" key="7">
    <source>
        <dbReference type="EMBL" id="MBC3930602.1"/>
    </source>
</evidence>
<keyword evidence="3" id="KW-0547">Nucleotide-binding</keyword>
<evidence type="ECO:0000313" key="8">
    <source>
        <dbReference type="Proteomes" id="UP000654304"/>
    </source>
</evidence>
<proteinExistence type="predicted"/>
<keyword evidence="2" id="KW-1003">Cell membrane</keyword>
<dbReference type="InterPro" id="IPR051782">
    <property type="entry name" value="ABC_Transporter_VariousFunc"/>
</dbReference>
<name>A0ABR7A0X8_9BURK</name>
<keyword evidence="1" id="KW-0813">Transport</keyword>
<evidence type="ECO:0000256" key="4">
    <source>
        <dbReference type="ARBA" id="ARBA00022840"/>
    </source>
</evidence>
<protein>
    <submittedName>
        <fullName evidence="6">ABC transporter ATP-binding protein</fullName>
    </submittedName>
</protein>
<dbReference type="EMBL" id="JACOGD010000001">
    <property type="protein sequence ID" value="MBC3930602.1"/>
    <property type="molecule type" value="Genomic_DNA"/>
</dbReference>
<organism evidence="6 8">
    <name type="scientific">Undibacterium curvum</name>
    <dbReference type="NCBI Taxonomy" id="2762294"/>
    <lineage>
        <taxon>Bacteria</taxon>
        <taxon>Pseudomonadati</taxon>
        <taxon>Pseudomonadota</taxon>
        <taxon>Betaproteobacteria</taxon>
        <taxon>Burkholderiales</taxon>
        <taxon>Oxalobacteraceae</taxon>
        <taxon>Undibacterium</taxon>
    </lineage>
</organism>
<dbReference type="RefSeq" id="WP_186902427.1">
    <property type="nucleotide sequence ID" value="NZ_JACOGD010000001.1"/>
</dbReference>
<dbReference type="EMBL" id="JACOGD010000001">
    <property type="protein sequence ID" value="MBC3930571.1"/>
    <property type="molecule type" value="Genomic_DNA"/>
</dbReference>
<keyword evidence="8" id="KW-1185">Reference proteome</keyword>
<evidence type="ECO:0000313" key="6">
    <source>
        <dbReference type="EMBL" id="MBC3930571.1"/>
    </source>
</evidence>
<dbReference type="Gene3D" id="3.40.50.300">
    <property type="entry name" value="P-loop containing nucleotide triphosphate hydrolases"/>
    <property type="match status" value="1"/>
</dbReference>
<dbReference type="PANTHER" id="PTHR42939">
    <property type="entry name" value="ABC TRANSPORTER ATP-BINDING PROTEIN ALBC-RELATED"/>
    <property type="match status" value="1"/>
</dbReference>
<keyword evidence="2" id="KW-0472">Membrane</keyword>
<dbReference type="Proteomes" id="UP000654304">
    <property type="component" value="Unassembled WGS sequence"/>
</dbReference>
<feature type="domain" description="ABC transporter" evidence="5">
    <location>
        <begin position="15"/>
        <end position="258"/>
    </location>
</feature>
<dbReference type="PANTHER" id="PTHR42939:SF1">
    <property type="entry name" value="ABC TRANSPORTER ATP-BINDING PROTEIN ALBC-RELATED"/>
    <property type="match status" value="1"/>
</dbReference>
<comment type="caution">
    <text evidence="6">The sequence shown here is derived from an EMBL/GenBank/DDBJ whole genome shotgun (WGS) entry which is preliminary data.</text>
</comment>